<dbReference type="InterPro" id="IPR018456">
    <property type="entry name" value="PTR2_symporter_CS"/>
</dbReference>
<protein>
    <submittedName>
        <fullName evidence="7">Uncharacterized protein</fullName>
    </submittedName>
</protein>
<reference evidence="7 8" key="1">
    <citation type="journal article" date="2024" name="Plant J.">
        <title>Genome sequences and population genomics reveal climatic adaptation and genomic divergence between two closely related sweetgum species.</title>
        <authorList>
            <person name="Xu W.Q."/>
            <person name="Ren C.Q."/>
            <person name="Zhang X.Y."/>
            <person name="Comes H.P."/>
            <person name="Liu X.H."/>
            <person name="Li Y.G."/>
            <person name="Kettle C.J."/>
            <person name="Jalonen R."/>
            <person name="Gaisberger H."/>
            <person name="Ma Y.Z."/>
            <person name="Qiu Y.X."/>
        </authorList>
    </citation>
    <scope>NUCLEOTIDE SEQUENCE [LARGE SCALE GENOMIC DNA]</scope>
    <source>
        <strain evidence="7">Hangzhou</strain>
    </source>
</reference>
<feature type="transmembrane region" description="Helical" evidence="6">
    <location>
        <begin position="149"/>
        <end position="169"/>
    </location>
</feature>
<name>A0AAP0R3M6_LIQFO</name>
<dbReference type="PANTHER" id="PTHR11654">
    <property type="entry name" value="OLIGOPEPTIDE TRANSPORTER-RELATED"/>
    <property type="match status" value="1"/>
</dbReference>
<dbReference type="Gene3D" id="1.20.1250.20">
    <property type="entry name" value="MFS general substrate transporter like domains"/>
    <property type="match status" value="1"/>
</dbReference>
<proteinExistence type="inferred from homology"/>
<evidence type="ECO:0000256" key="3">
    <source>
        <dbReference type="ARBA" id="ARBA00022692"/>
    </source>
</evidence>
<evidence type="ECO:0000256" key="1">
    <source>
        <dbReference type="ARBA" id="ARBA00004141"/>
    </source>
</evidence>
<evidence type="ECO:0000313" key="7">
    <source>
        <dbReference type="EMBL" id="KAK9269217.1"/>
    </source>
</evidence>
<dbReference type="InterPro" id="IPR036259">
    <property type="entry name" value="MFS_trans_sf"/>
</dbReference>
<dbReference type="EMBL" id="JBBPBK010000015">
    <property type="protein sequence ID" value="KAK9269217.1"/>
    <property type="molecule type" value="Genomic_DNA"/>
</dbReference>
<evidence type="ECO:0000256" key="6">
    <source>
        <dbReference type="SAM" id="Phobius"/>
    </source>
</evidence>
<feature type="transmembrane region" description="Helical" evidence="6">
    <location>
        <begin position="43"/>
        <end position="62"/>
    </location>
</feature>
<dbReference type="GO" id="GO:0016020">
    <property type="term" value="C:membrane"/>
    <property type="evidence" value="ECO:0007669"/>
    <property type="project" value="UniProtKB-SubCell"/>
</dbReference>
<organism evidence="7 8">
    <name type="scientific">Liquidambar formosana</name>
    <name type="common">Formosan gum</name>
    <dbReference type="NCBI Taxonomy" id="63359"/>
    <lineage>
        <taxon>Eukaryota</taxon>
        <taxon>Viridiplantae</taxon>
        <taxon>Streptophyta</taxon>
        <taxon>Embryophyta</taxon>
        <taxon>Tracheophyta</taxon>
        <taxon>Spermatophyta</taxon>
        <taxon>Magnoliopsida</taxon>
        <taxon>eudicotyledons</taxon>
        <taxon>Gunneridae</taxon>
        <taxon>Pentapetalae</taxon>
        <taxon>Saxifragales</taxon>
        <taxon>Altingiaceae</taxon>
        <taxon>Liquidambar</taxon>
    </lineage>
</organism>
<keyword evidence="8" id="KW-1185">Reference proteome</keyword>
<dbReference type="PROSITE" id="PS01022">
    <property type="entry name" value="PTR2_1"/>
    <property type="match status" value="1"/>
</dbReference>
<dbReference type="SUPFAM" id="SSF103473">
    <property type="entry name" value="MFS general substrate transporter"/>
    <property type="match status" value="1"/>
</dbReference>
<dbReference type="GO" id="GO:0006857">
    <property type="term" value="P:oligopeptide transport"/>
    <property type="evidence" value="ECO:0007669"/>
    <property type="project" value="InterPro"/>
</dbReference>
<evidence type="ECO:0000256" key="2">
    <source>
        <dbReference type="ARBA" id="ARBA00005982"/>
    </source>
</evidence>
<dbReference type="InterPro" id="IPR000109">
    <property type="entry name" value="POT_fam"/>
</dbReference>
<sequence>MEEKKESLISDAVDYTGSIADRTTTGGWVSATLILGIEACERFSTMGIIINLVTYLIGTMHLSSATSANIVTTSGGSSFLLCLVGGYVADSFLGRYWTIVISAAIHALGSGILTISTILPQLRPPPCNPALSDKCEKANSLQMGVLYTAIYLNAVGIGGIKSTVSGFGTDQFDQKDKKEKSQMAHFFNRFYFLISAGTLLAVTVLVYIEDDVGRSWGYGICSSAMVVAIFAFLSGTRKYRYKKCVGSPVVQVLRVLAAAMKKRKLEFPSSVGLLYEDASQESRICHTDRFWYVLSLWKLACCFL</sequence>
<accession>A0AAP0R3M6</accession>
<dbReference type="Proteomes" id="UP001415857">
    <property type="component" value="Unassembled WGS sequence"/>
</dbReference>
<comment type="similarity">
    <text evidence="2">Belongs to the major facilitator superfamily. Proton-dependent oligopeptide transporter (POT/PTR) (TC 2.A.17) family.</text>
</comment>
<evidence type="ECO:0000256" key="5">
    <source>
        <dbReference type="ARBA" id="ARBA00023136"/>
    </source>
</evidence>
<keyword evidence="3 6" id="KW-0812">Transmembrane</keyword>
<dbReference type="Pfam" id="PF00854">
    <property type="entry name" value="PTR2"/>
    <property type="match status" value="1"/>
</dbReference>
<feature type="transmembrane region" description="Helical" evidence="6">
    <location>
        <begin position="215"/>
        <end position="233"/>
    </location>
</feature>
<feature type="transmembrane region" description="Helical" evidence="6">
    <location>
        <begin position="96"/>
        <end position="119"/>
    </location>
</feature>
<dbReference type="AlphaFoldDB" id="A0AAP0R3M6"/>
<feature type="transmembrane region" description="Helical" evidence="6">
    <location>
        <begin position="190"/>
        <end position="209"/>
    </location>
</feature>
<gene>
    <name evidence="7" type="ORF">L1049_000987</name>
</gene>
<keyword evidence="5 6" id="KW-0472">Membrane</keyword>
<dbReference type="GO" id="GO:0022857">
    <property type="term" value="F:transmembrane transporter activity"/>
    <property type="evidence" value="ECO:0007669"/>
    <property type="project" value="InterPro"/>
</dbReference>
<comment type="subcellular location">
    <subcellularLocation>
        <location evidence="1">Membrane</location>
        <topology evidence="1">Multi-pass membrane protein</topology>
    </subcellularLocation>
</comment>
<feature type="transmembrane region" description="Helical" evidence="6">
    <location>
        <begin position="68"/>
        <end position="89"/>
    </location>
</feature>
<keyword evidence="4 6" id="KW-1133">Transmembrane helix</keyword>
<evidence type="ECO:0000313" key="8">
    <source>
        <dbReference type="Proteomes" id="UP001415857"/>
    </source>
</evidence>
<comment type="caution">
    <text evidence="7">The sequence shown here is derived from an EMBL/GenBank/DDBJ whole genome shotgun (WGS) entry which is preliminary data.</text>
</comment>
<evidence type="ECO:0000256" key="4">
    <source>
        <dbReference type="ARBA" id="ARBA00022989"/>
    </source>
</evidence>